<evidence type="ECO:0000313" key="4">
    <source>
        <dbReference type="Proteomes" id="UP000648816"/>
    </source>
</evidence>
<protein>
    <submittedName>
        <fullName evidence="2">DUF4935 domain-containing protein</fullName>
    </submittedName>
</protein>
<dbReference type="EMBL" id="JABWQP020000006">
    <property type="protein sequence ID" value="MBV4487022.1"/>
    <property type="molecule type" value="Genomic_DNA"/>
</dbReference>
<evidence type="ECO:0000259" key="1">
    <source>
        <dbReference type="Pfam" id="PF18476"/>
    </source>
</evidence>
<gene>
    <name evidence="3" type="ORF">HU727_015630</name>
    <name evidence="2" type="ORF">HU727_18360</name>
</gene>
<evidence type="ECO:0000313" key="2">
    <source>
        <dbReference type="EMBL" id="MBC3343602.1"/>
    </source>
</evidence>
<dbReference type="Pfam" id="PF18476">
    <property type="entry name" value="PIN_8"/>
    <property type="match status" value="1"/>
</dbReference>
<name>A0A923F7I3_9PSED</name>
<reference evidence="2 4" key="1">
    <citation type="journal article" date="2020" name="Microorganisms">
        <title>Reliable Identification of Environmental Pseudomonas Isolates Using the rpoD Gene.</title>
        <authorList>
            <consortium name="The Broad Institute Genome Sequencing Platform"/>
            <person name="Girard L."/>
            <person name="Lood C."/>
            <person name="Rokni-Zadeh H."/>
            <person name="van Noort V."/>
            <person name="Lavigne R."/>
            <person name="De Mot R."/>
        </authorList>
    </citation>
    <scope>NUCLEOTIDE SEQUENCE</scope>
    <source>
        <strain evidence="2 4">SWRI153</strain>
    </source>
</reference>
<dbReference type="EMBL" id="JABWQP010000010">
    <property type="protein sequence ID" value="MBC3343602.1"/>
    <property type="molecule type" value="Genomic_DNA"/>
</dbReference>
<comment type="caution">
    <text evidence="2">The sequence shown here is derived from an EMBL/GenBank/DDBJ whole genome shotgun (WGS) entry which is preliminary data.</text>
</comment>
<accession>A0A923F7I3</accession>
<reference evidence="2" key="2">
    <citation type="submission" date="2020-07" db="EMBL/GenBank/DDBJ databases">
        <authorList>
            <person name="Lood C."/>
            <person name="Girard L."/>
        </authorList>
    </citation>
    <scope>NUCLEOTIDE SEQUENCE</scope>
    <source>
        <strain evidence="2">SWRI153</strain>
    </source>
</reference>
<dbReference type="RefSeq" id="WP_186533137.1">
    <property type="nucleotide sequence ID" value="NZ_JABWQP020000006.1"/>
</dbReference>
<feature type="domain" description="PIN like" evidence="1">
    <location>
        <begin position="25"/>
        <end position="245"/>
    </location>
</feature>
<dbReference type="AlphaFoldDB" id="A0A923F7I3"/>
<dbReference type="InterPro" id="IPR041578">
    <property type="entry name" value="PIN_8"/>
</dbReference>
<evidence type="ECO:0000313" key="3">
    <source>
        <dbReference type="EMBL" id="MBV4487022.1"/>
    </source>
</evidence>
<dbReference type="Proteomes" id="UP000648816">
    <property type="component" value="Unassembled WGS sequence"/>
</dbReference>
<proteinExistence type="predicted"/>
<sequence length="404" mass="46494">MKDIFSSHFADDTERRENLWKNCFFVFDTNVLTSIYKRSDDARDALYKVIGSLGDRLWIPYQVIHELLDNRASIAHAQAGLYSAAIEDLTAVLDSFDSATKHPFLPEVLHKEFVNVSKRVIGELEAKRDFHDSRLTVDDVKATLAEMLKGKIGARYSEEKLKSIIAEGEKRYANRIPPGFEDINKHKGSTVFSEVCKRYGDLIIWKQVIEKAKEEHRPVIFVTGEQKDDWWHRHGGKTIGPLPRLIEEFTEEAGEDFFLYSHHQFLDLANTYLAQNTSSEVIEEVREAALDDAVSIRFYSDENSLSKIWTPMNMEGLDYDAINAEPDIKTNNATLAPQALREISKRLSDLQQSLQTTLMGRSPNDPREVRRRKRMAEVLARDAQLIEEEKRLRGLNPRNPDEER</sequence>
<reference evidence="3" key="3">
    <citation type="submission" date="2021-06" db="EMBL/GenBank/DDBJ databases">
        <title>Updating the genus Pseudomonas: Description of 43 new species and partition of the Pseudomonas putida group.</title>
        <authorList>
            <person name="Girard L."/>
            <person name="Lood C."/>
            <person name="Vandamme P."/>
            <person name="Rokni-Zadeh H."/>
            <person name="Van Noort V."/>
            <person name="Hofte M."/>
            <person name="Lavigne R."/>
            <person name="De Mot R."/>
        </authorList>
    </citation>
    <scope>NUCLEOTIDE SEQUENCE</scope>
    <source>
        <strain evidence="3">SWRI153</strain>
    </source>
</reference>
<keyword evidence="4" id="KW-1185">Reference proteome</keyword>
<organism evidence="2">
    <name type="scientific">Pseudomonas khorasanensis</name>
    <dbReference type="NCBI Taxonomy" id="2745508"/>
    <lineage>
        <taxon>Bacteria</taxon>
        <taxon>Pseudomonadati</taxon>
        <taxon>Pseudomonadota</taxon>
        <taxon>Gammaproteobacteria</taxon>
        <taxon>Pseudomonadales</taxon>
        <taxon>Pseudomonadaceae</taxon>
        <taxon>Pseudomonas</taxon>
    </lineage>
</organism>